<reference evidence="2" key="1">
    <citation type="submission" date="2013-01" db="EMBL/GenBank/DDBJ databases">
        <title>Draft Genome Sequence of a Mulberry Tree, Morus notabilis C.K. Schneid.</title>
        <authorList>
            <person name="He N."/>
            <person name="Zhao S."/>
        </authorList>
    </citation>
    <scope>NUCLEOTIDE SEQUENCE</scope>
</reference>
<organism evidence="1 2">
    <name type="scientific">Morus notabilis</name>
    <dbReference type="NCBI Taxonomy" id="981085"/>
    <lineage>
        <taxon>Eukaryota</taxon>
        <taxon>Viridiplantae</taxon>
        <taxon>Streptophyta</taxon>
        <taxon>Embryophyta</taxon>
        <taxon>Tracheophyta</taxon>
        <taxon>Spermatophyta</taxon>
        <taxon>Magnoliopsida</taxon>
        <taxon>eudicotyledons</taxon>
        <taxon>Gunneridae</taxon>
        <taxon>Pentapetalae</taxon>
        <taxon>rosids</taxon>
        <taxon>fabids</taxon>
        <taxon>Rosales</taxon>
        <taxon>Moraceae</taxon>
        <taxon>Moreae</taxon>
        <taxon>Morus</taxon>
    </lineage>
</organism>
<name>W9QQK6_9ROSA</name>
<evidence type="ECO:0000313" key="1">
    <source>
        <dbReference type="EMBL" id="EXB50431.1"/>
    </source>
</evidence>
<accession>W9QQK6</accession>
<evidence type="ECO:0000313" key="2">
    <source>
        <dbReference type="Proteomes" id="UP000030645"/>
    </source>
</evidence>
<proteinExistence type="predicted"/>
<dbReference type="Proteomes" id="UP000030645">
    <property type="component" value="Unassembled WGS sequence"/>
</dbReference>
<dbReference type="AlphaFoldDB" id="W9QQK6"/>
<dbReference type="EMBL" id="KE343999">
    <property type="protein sequence ID" value="EXB50431.1"/>
    <property type="molecule type" value="Genomic_DNA"/>
</dbReference>
<gene>
    <name evidence="1" type="ORF">L484_013523</name>
</gene>
<sequence>MVAALRRRLSSETVTGDQLIRLFGDDTSAASFSVVLTFGADSGICVLMVCWWPSCYTVVALDPSEAFINYRGIFKKSLM</sequence>
<keyword evidence="2" id="KW-1185">Reference proteome</keyword>
<protein>
    <submittedName>
        <fullName evidence="1">Uncharacterized protein</fullName>
    </submittedName>
</protein>